<protein>
    <recommendedName>
        <fullName evidence="3">Coenzyme A biosynthesis bifunctional protein CoaBC</fullName>
        <ecNumber evidence="3">4.1.1.36</ecNumber>
        <ecNumber evidence="3">6.3.2.5</ecNumber>
    </recommendedName>
    <alternativeName>
        <fullName evidence="3">DNA/pantothenate metabolism flavoprotein</fullName>
    </alternativeName>
</protein>
<evidence type="ECO:0000256" key="2">
    <source>
        <dbReference type="ARBA" id="ARBA00023239"/>
    </source>
</evidence>
<comment type="caution">
    <text evidence="6">The sequence shown here is derived from an EMBL/GenBank/DDBJ whole genome shotgun (WGS) entry which is preliminary data.</text>
</comment>
<keyword evidence="3" id="KW-0288">FMN</keyword>
<dbReference type="PANTHER" id="PTHR14359:SF6">
    <property type="entry name" value="PHOSPHOPANTOTHENOYLCYSTEINE DECARBOXYLASE"/>
    <property type="match status" value="1"/>
</dbReference>
<dbReference type="InterPro" id="IPR007085">
    <property type="entry name" value="DNA/pantothenate-metab_flavo_C"/>
</dbReference>
<dbReference type="GO" id="GO:0071513">
    <property type="term" value="C:phosphopantothenoylcysteine decarboxylase complex"/>
    <property type="evidence" value="ECO:0007669"/>
    <property type="project" value="TreeGrafter"/>
</dbReference>
<sequence>MAKIILVITGSIAAYKGLHLYEALKKEYDVELLLTQDALKFLKDRPATAKTEIFMKQYYDKKDLSEHITIAEQADLFVVYPATQNFIAQIAHGFTNTLASLVYSVTQSYKMIFPAMNSKMYLSPANLRNLAQLIADGNQVYEPRSGMLACNMVGIGRAWEWEDVLMEIKQFLDWKNLWKDKKVMLNFGRTKTYLDDIRYFTNNSSGKMGDALHTVLRWTNCSLTTIVGDCDFPIYYEHVKATTNEEMLAAMLKAYKEQDIIIACAALNDYQVAVPMKGKISKRKNPQLVVSLLANIDVLSELGKLKQQQILVGFSAQNDFDLDYAHQKLIEKNLDLIIINQINAMGADQNEIILLTKKGHQQIPSQNKIIIAKEILAAISELIKEKTQ</sequence>
<dbReference type="SUPFAM" id="SSF102645">
    <property type="entry name" value="CoaB-like"/>
    <property type="match status" value="1"/>
</dbReference>
<organism evidence="6 7">
    <name type="scientific">Spiroplasma melliferum KC3</name>
    <dbReference type="NCBI Taxonomy" id="570509"/>
    <lineage>
        <taxon>Bacteria</taxon>
        <taxon>Bacillati</taxon>
        <taxon>Mycoplasmatota</taxon>
        <taxon>Mollicutes</taxon>
        <taxon>Entomoplasmatales</taxon>
        <taxon>Spiroplasmataceae</taxon>
        <taxon>Spiroplasma</taxon>
    </lineage>
</organism>
<keyword evidence="1 3" id="KW-0210">Decarboxylase</keyword>
<comment type="pathway">
    <text evidence="3">Cofactor biosynthesis; coenzyme A biosynthesis; CoA from (R)-pantothenate: step 2/5.</text>
</comment>
<dbReference type="GO" id="GO:0015941">
    <property type="term" value="P:pantothenate catabolic process"/>
    <property type="evidence" value="ECO:0007669"/>
    <property type="project" value="InterPro"/>
</dbReference>
<dbReference type="Proteomes" id="UP000004057">
    <property type="component" value="Unassembled WGS sequence"/>
</dbReference>
<dbReference type="InterPro" id="IPR005252">
    <property type="entry name" value="CoaBC"/>
</dbReference>
<proteinExistence type="inferred from homology"/>
<evidence type="ECO:0000259" key="5">
    <source>
        <dbReference type="Pfam" id="PF04127"/>
    </source>
</evidence>
<comment type="function">
    <text evidence="3">Catalyzes two steps in the biosynthesis of coenzyme A. In the first step cysteine is conjugated to 4'-phosphopantothenate to form 4-phosphopantothenoylcysteine, in the latter compound is decarboxylated to form 4'-phosphopantotheine.</text>
</comment>
<evidence type="ECO:0000259" key="4">
    <source>
        <dbReference type="Pfam" id="PF02441"/>
    </source>
</evidence>
<dbReference type="Gene3D" id="3.40.50.10300">
    <property type="entry name" value="CoaB-like"/>
    <property type="match status" value="1"/>
</dbReference>
<dbReference type="InterPro" id="IPR035929">
    <property type="entry name" value="CoaB-like_sf"/>
</dbReference>
<gene>
    <name evidence="6" type="ORF">SPM_003505</name>
</gene>
<dbReference type="AlphaFoldDB" id="A0AAI9T3Y1"/>
<dbReference type="Pfam" id="PF04127">
    <property type="entry name" value="DFP"/>
    <property type="match status" value="1"/>
</dbReference>
<comment type="catalytic activity">
    <reaction evidence="3">
        <text>N-[(R)-4-phosphopantothenoyl]-L-cysteine + H(+) = (R)-4'-phosphopantetheine + CO2</text>
        <dbReference type="Rhea" id="RHEA:16793"/>
        <dbReference type="ChEBI" id="CHEBI:15378"/>
        <dbReference type="ChEBI" id="CHEBI:16526"/>
        <dbReference type="ChEBI" id="CHEBI:59458"/>
        <dbReference type="ChEBI" id="CHEBI:61723"/>
        <dbReference type="EC" id="4.1.1.36"/>
    </reaction>
</comment>
<dbReference type="GO" id="GO:0004632">
    <property type="term" value="F:phosphopantothenate--cysteine ligase activity"/>
    <property type="evidence" value="ECO:0007669"/>
    <property type="project" value="UniProtKB-EC"/>
</dbReference>
<dbReference type="Gene3D" id="3.40.50.1950">
    <property type="entry name" value="Flavin prenyltransferase-like"/>
    <property type="match status" value="1"/>
</dbReference>
<comment type="catalytic activity">
    <reaction evidence="3">
        <text>(R)-4'-phosphopantothenate + L-cysteine + CTP = N-[(R)-4-phosphopantothenoyl]-L-cysteine + CMP + diphosphate + H(+)</text>
        <dbReference type="Rhea" id="RHEA:19397"/>
        <dbReference type="ChEBI" id="CHEBI:10986"/>
        <dbReference type="ChEBI" id="CHEBI:15378"/>
        <dbReference type="ChEBI" id="CHEBI:33019"/>
        <dbReference type="ChEBI" id="CHEBI:35235"/>
        <dbReference type="ChEBI" id="CHEBI:37563"/>
        <dbReference type="ChEBI" id="CHEBI:59458"/>
        <dbReference type="ChEBI" id="CHEBI:60377"/>
        <dbReference type="EC" id="6.3.2.5"/>
    </reaction>
</comment>
<dbReference type="NCBIfam" id="TIGR00521">
    <property type="entry name" value="coaBC_dfp"/>
    <property type="match status" value="1"/>
</dbReference>
<dbReference type="RefSeq" id="WP_004028217.1">
    <property type="nucleotide sequence ID" value="NZ_AGBZ02000001.1"/>
</dbReference>
<comment type="pathway">
    <text evidence="3">Cofactor biosynthesis; coenzyme A biosynthesis; CoA from (R)-pantothenate: step 3/5.</text>
</comment>
<dbReference type="EMBL" id="AGBZ02000001">
    <property type="protein sequence ID" value="KAI93043.1"/>
    <property type="molecule type" value="Genomic_DNA"/>
</dbReference>
<dbReference type="GO" id="GO:0015937">
    <property type="term" value="P:coenzyme A biosynthetic process"/>
    <property type="evidence" value="ECO:0007669"/>
    <property type="project" value="InterPro"/>
</dbReference>
<keyword evidence="2 3" id="KW-0456">Lyase</keyword>
<evidence type="ECO:0000256" key="1">
    <source>
        <dbReference type="ARBA" id="ARBA00022793"/>
    </source>
</evidence>
<dbReference type="Pfam" id="PF02441">
    <property type="entry name" value="Flavoprotein"/>
    <property type="match status" value="1"/>
</dbReference>
<dbReference type="SUPFAM" id="SSF52507">
    <property type="entry name" value="Homo-oligomeric flavin-containing Cys decarboxylases, HFCD"/>
    <property type="match status" value="1"/>
</dbReference>
<dbReference type="GO" id="GO:0010181">
    <property type="term" value="F:FMN binding"/>
    <property type="evidence" value="ECO:0007669"/>
    <property type="project" value="InterPro"/>
</dbReference>
<evidence type="ECO:0000313" key="7">
    <source>
        <dbReference type="Proteomes" id="UP000004057"/>
    </source>
</evidence>
<name>A0AAI9T3Y1_SPIME</name>
<comment type="similarity">
    <text evidence="3">In the C-terminal section; belongs to the PPC synthetase family.</text>
</comment>
<dbReference type="GO" id="GO:0004633">
    <property type="term" value="F:phosphopantothenoylcysteine decarboxylase activity"/>
    <property type="evidence" value="ECO:0007669"/>
    <property type="project" value="UniProtKB-EC"/>
</dbReference>
<dbReference type="PANTHER" id="PTHR14359">
    <property type="entry name" value="HOMO-OLIGOMERIC FLAVIN CONTAINING CYS DECARBOXYLASE FAMILY"/>
    <property type="match status" value="1"/>
</dbReference>
<dbReference type="InterPro" id="IPR036551">
    <property type="entry name" value="Flavin_trans-like"/>
</dbReference>
<keyword evidence="3" id="KW-0436">Ligase</keyword>
<keyword evidence="3" id="KW-0285">Flavoprotein</keyword>
<dbReference type="EC" id="4.1.1.36" evidence="3"/>
<comment type="cofactor">
    <cofactor evidence="3">
        <name>FMN</name>
        <dbReference type="ChEBI" id="CHEBI:58210"/>
    </cofactor>
</comment>
<reference evidence="6 7" key="1">
    <citation type="journal article" date="2012" name="J. Proteome Res.">
        <title>Application of Spiroplasma melliferum proteogenomic profiling for the discovery of virulence factors and pathogenicity mechanisms in host-associated spiroplasmas.</title>
        <authorList>
            <person name="Alexeev D."/>
            <person name="Kostrjukova E."/>
            <person name="Aliper A."/>
            <person name="Popenko A."/>
            <person name="Bazaleev N."/>
            <person name="Tyakht A."/>
            <person name="Selezneva O."/>
            <person name="Akopian T."/>
            <person name="Prichodko E."/>
            <person name="Kondratov I."/>
            <person name="Chukin M."/>
            <person name="Demina I."/>
            <person name="Galyamina M."/>
            <person name="Kamashev D."/>
            <person name="Vanyushkina A."/>
            <person name="Ladygina V."/>
            <person name="Levitskii S."/>
            <person name="Lazarev V."/>
            <person name="Govorun V."/>
        </authorList>
    </citation>
    <scope>NUCLEOTIDE SEQUENCE [LARGE SCALE GENOMIC DNA]</scope>
    <source>
        <strain evidence="6 7">KC3</strain>
    </source>
</reference>
<dbReference type="InterPro" id="IPR003382">
    <property type="entry name" value="Flavoprotein"/>
</dbReference>
<dbReference type="EC" id="6.3.2.5" evidence="3"/>
<comment type="similarity">
    <text evidence="3">In the N-terminal section; belongs to the HFCD (homo-oligomeric flavin containing Cys decarboxylase) superfamily.</text>
</comment>
<accession>A0AAI9T3Y1</accession>
<evidence type="ECO:0000256" key="3">
    <source>
        <dbReference type="RuleBase" id="RU364078"/>
    </source>
</evidence>
<feature type="domain" description="Flavoprotein" evidence="4">
    <location>
        <begin position="3"/>
        <end position="170"/>
    </location>
</feature>
<evidence type="ECO:0000313" key="6">
    <source>
        <dbReference type="EMBL" id="KAI93043.1"/>
    </source>
</evidence>
<feature type="domain" description="DNA/pantothenate metabolism flavoprotein C-terminal" evidence="5">
    <location>
        <begin position="179"/>
        <end position="381"/>
    </location>
</feature>